<sequence length="105" mass="12693">MQISVMWNHQIDLNLIYAAINCCKKDINLTIQLLFKFEQWKFQDNNEQNYKKRMNEFLEKRCCNHNINLFHMFDLKDKTVDAIKWSTVITVNDGLPFVKKDKKHI</sequence>
<reference evidence="1 2" key="1">
    <citation type="journal article" date="2013" name="Curr. Biol.">
        <title>The Genome of the Foraminiferan Reticulomyxa filosa.</title>
        <authorList>
            <person name="Glockner G."/>
            <person name="Hulsmann N."/>
            <person name="Schleicher M."/>
            <person name="Noegel A.A."/>
            <person name="Eichinger L."/>
            <person name="Gallinger C."/>
            <person name="Pawlowski J."/>
            <person name="Sierra R."/>
            <person name="Euteneuer U."/>
            <person name="Pillet L."/>
            <person name="Moustafa A."/>
            <person name="Platzer M."/>
            <person name="Groth M."/>
            <person name="Szafranski K."/>
            <person name="Schliwa M."/>
        </authorList>
    </citation>
    <scope>NUCLEOTIDE SEQUENCE [LARGE SCALE GENOMIC DNA]</scope>
</reference>
<evidence type="ECO:0000313" key="1">
    <source>
        <dbReference type="EMBL" id="ETO07773.1"/>
    </source>
</evidence>
<accession>X6M0T6</accession>
<gene>
    <name evidence="1" type="ORF">RFI_29615</name>
</gene>
<organism evidence="1 2">
    <name type="scientific">Reticulomyxa filosa</name>
    <dbReference type="NCBI Taxonomy" id="46433"/>
    <lineage>
        <taxon>Eukaryota</taxon>
        <taxon>Sar</taxon>
        <taxon>Rhizaria</taxon>
        <taxon>Retaria</taxon>
        <taxon>Foraminifera</taxon>
        <taxon>Monothalamids</taxon>
        <taxon>Reticulomyxidae</taxon>
        <taxon>Reticulomyxa</taxon>
    </lineage>
</organism>
<name>X6M0T6_RETFI</name>
<protein>
    <submittedName>
        <fullName evidence="1">Uncharacterized protein</fullName>
    </submittedName>
</protein>
<keyword evidence="2" id="KW-1185">Reference proteome</keyword>
<evidence type="ECO:0000313" key="2">
    <source>
        <dbReference type="Proteomes" id="UP000023152"/>
    </source>
</evidence>
<dbReference type="AlphaFoldDB" id="X6M0T6"/>
<proteinExistence type="predicted"/>
<dbReference type="EMBL" id="ASPP01025746">
    <property type="protein sequence ID" value="ETO07773.1"/>
    <property type="molecule type" value="Genomic_DNA"/>
</dbReference>
<dbReference type="Proteomes" id="UP000023152">
    <property type="component" value="Unassembled WGS sequence"/>
</dbReference>
<comment type="caution">
    <text evidence="1">The sequence shown here is derived from an EMBL/GenBank/DDBJ whole genome shotgun (WGS) entry which is preliminary data.</text>
</comment>